<sequence length="263" mass="30211">MEAYMTKAMEYDKYMKEQFAEFDRGKEFLASMMGKKCMTQKEIDEAIKYLLPSSLFVPKSRPMMKPPDQIIGKKESVNFDSTGRPHHFLFYTTTPKFSQLLHDAAAEIEKLNKIQQESLQKGMVPPKPITLPGCEWLSHEQLEKKLNEKLYSVDHAKYIEAFDVILNHPFNQQSENFLRSYCSIKSEGLIQKLPTPIVEEDGSIRVIVQRSKRDTSVAEVEVKFPGNGSISINGQGIDYFETISCREQFVLKRPTGNEKNLTL</sequence>
<accession>A0ABR1BI14</accession>
<reference evidence="1 2" key="1">
    <citation type="submission" date="2023-09" db="EMBL/GenBank/DDBJ databases">
        <title>Genomes of two closely related lineages of the louse Polyplax serrata with different host specificities.</title>
        <authorList>
            <person name="Martinu J."/>
            <person name="Tarabai H."/>
            <person name="Stefka J."/>
            <person name="Hypsa V."/>
        </authorList>
    </citation>
    <scope>NUCLEOTIDE SEQUENCE [LARGE SCALE GENOMIC DNA]</scope>
    <source>
        <strain evidence="1">98ZLc_SE</strain>
    </source>
</reference>
<dbReference type="EMBL" id="JAWJWF010000001">
    <property type="protein sequence ID" value="KAK6641777.1"/>
    <property type="molecule type" value="Genomic_DNA"/>
</dbReference>
<gene>
    <name evidence="1" type="ORF">RUM44_013492</name>
</gene>
<evidence type="ECO:0000313" key="2">
    <source>
        <dbReference type="Proteomes" id="UP001359485"/>
    </source>
</evidence>
<comment type="caution">
    <text evidence="1">The sequence shown here is derived from an EMBL/GenBank/DDBJ whole genome shotgun (WGS) entry which is preliminary data.</text>
</comment>
<dbReference type="Proteomes" id="UP001359485">
    <property type="component" value="Unassembled WGS sequence"/>
</dbReference>
<evidence type="ECO:0000313" key="1">
    <source>
        <dbReference type="EMBL" id="KAK6641777.1"/>
    </source>
</evidence>
<evidence type="ECO:0008006" key="3">
    <source>
        <dbReference type="Google" id="ProtNLM"/>
    </source>
</evidence>
<protein>
    <recommendedName>
        <fullName evidence="3">28S ribosomal protein S9, mitochondrial</fullName>
    </recommendedName>
</protein>
<proteinExistence type="predicted"/>
<name>A0ABR1BI14_POLSC</name>
<organism evidence="1 2">
    <name type="scientific">Polyplax serrata</name>
    <name type="common">Common mouse louse</name>
    <dbReference type="NCBI Taxonomy" id="468196"/>
    <lineage>
        <taxon>Eukaryota</taxon>
        <taxon>Metazoa</taxon>
        <taxon>Ecdysozoa</taxon>
        <taxon>Arthropoda</taxon>
        <taxon>Hexapoda</taxon>
        <taxon>Insecta</taxon>
        <taxon>Pterygota</taxon>
        <taxon>Neoptera</taxon>
        <taxon>Paraneoptera</taxon>
        <taxon>Psocodea</taxon>
        <taxon>Troctomorpha</taxon>
        <taxon>Phthiraptera</taxon>
        <taxon>Anoplura</taxon>
        <taxon>Polyplacidae</taxon>
        <taxon>Polyplax</taxon>
    </lineage>
</organism>
<keyword evidence="2" id="KW-1185">Reference proteome</keyword>